<keyword evidence="7" id="KW-1185">Reference proteome</keyword>
<evidence type="ECO:0000313" key="7">
    <source>
        <dbReference type="Proteomes" id="UP000239480"/>
    </source>
</evidence>
<dbReference type="Pfam" id="PF00126">
    <property type="entry name" value="HTH_1"/>
    <property type="match status" value="1"/>
</dbReference>
<dbReference type="InterPro" id="IPR036388">
    <property type="entry name" value="WH-like_DNA-bd_sf"/>
</dbReference>
<sequence>MIDFGQIHEYNSVMSRRLPPLRSLQAFEAIARKGTVIAAAEELSLTPSALSHRLRRLEEHLGVALFRRSNRRLVLSDAGREYLQYIQSAFDRIERSSDRLSSGTASDTLTVHCAPSFAPGWLLPRMGEFMAENPDIELRIHASPSPVDFFRTDTDVEIRYGHSDWAGLSVVQLMEDRIQPLCAPEVLAQVVELPARERLAAVPLILSERAPIQWAEWFALKNIAPLPITGPRFDRGLLSLQAAELGLGIALESRVFAERSLRQGTLVPVFDASYDMVAAAHTLVYPPAFGEVQKITRFRAWLLRAAGKTEAAFG</sequence>
<accession>A0A2T0RM26</accession>
<evidence type="ECO:0000256" key="4">
    <source>
        <dbReference type="ARBA" id="ARBA00023163"/>
    </source>
</evidence>
<dbReference type="InterPro" id="IPR036390">
    <property type="entry name" value="WH_DNA-bd_sf"/>
</dbReference>
<dbReference type="PANTHER" id="PTHR30537:SF74">
    <property type="entry name" value="HTH-TYPE TRANSCRIPTIONAL REGULATOR TRPI"/>
    <property type="match status" value="1"/>
</dbReference>
<dbReference type="GO" id="GO:0003700">
    <property type="term" value="F:DNA-binding transcription factor activity"/>
    <property type="evidence" value="ECO:0007669"/>
    <property type="project" value="InterPro"/>
</dbReference>
<evidence type="ECO:0000256" key="3">
    <source>
        <dbReference type="ARBA" id="ARBA00023125"/>
    </source>
</evidence>
<proteinExistence type="inferred from homology"/>
<dbReference type="SUPFAM" id="SSF46785">
    <property type="entry name" value="Winged helix' DNA-binding domain"/>
    <property type="match status" value="1"/>
</dbReference>
<dbReference type="PROSITE" id="PS50931">
    <property type="entry name" value="HTH_LYSR"/>
    <property type="match status" value="1"/>
</dbReference>
<name>A0A2T0RM26_9RHOB</name>
<evidence type="ECO:0000256" key="2">
    <source>
        <dbReference type="ARBA" id="ARBA00023015"/>
    </source>
</evidence>
<protein>
    <submittedName>
        <fullName evidence="6">LysR family transcriptional regulator</fullName>
    </submittedName>
</protein>
<keyword evidence="4" id="KW-0804">Transcription</keyword>
<dbReference type="CDD" id="cd08432">
    <property type="entry name" value="PBP2_GcdR_TrpI_HvrB_AmpR_like"/>
    <property type="match status" value="1"/>
</dbReference>
<dbReference type="FunFam" id="1.10.10.10:FF:000001">
    <property type="entry name" value="LysR family transcriptional regulator"/>
    <property type="match status" value="1"/>
</dbReference>
<comment type="caution">
    <text evidence="6">The sequence shown here is derived from an EMBL/GenBank/DDBJ whole genome shotgun (WGS) entry which is preliminary data.</text>
</comment>
<dbReference type="AlphaFoldDB" id="A0A2T0RM26"/>
<dbReference type="Proteomes" id="UP000239480">
    <property type="component" value="Unassembled WGS sequence"/>
</dbReference>
<evidence type="ECO:0000259" key="5">
    <source>
        <dbReference type="PROSITE" id="PS50931"/>
    </source>
</evidence>
<dbReference type="GO" id="GO:0043565">
    <property type="term" value="F:sequence-specific DNA binding"/>
    <property type="evidence" value="ECO:0007669"/>
    <property type="project" value="TreeGrafter"/>
</dbReference>
<dbReference type="InterPro" id="IPR005119">
    <property type="entry name" value="LysR_subst-bd"/>
</dbReference>
<dbReference type="Gene3D" id="1.10.10.10">
    <property type="entry name" value="Winged helix-like DNA-binding domain superfamily/Winged helix DNA-binding domain"/>
    <property type="match status" value="1"/>
</dbReference>
<feature type="domain" description="HTH lysR-type" evidence="5">
    <location>
        <begin position="19"/>
        <end position="76"/>
    </location>
</feature>
<dbReference type="SUPFAM" id="SSF53850">
    <property type="entry name" value="Periplasmic binding protein-like II"/>
    <property type="match status" value="1"/>
</dbReference>
<dbReference type="Pfam" id="PF03466">
    <property type="entry name" value="LysR_substrate"/>
    <property type="match status" value="1"/>
</dbReference>
<dbReference type="GO" id="GO:0006351">
    <property type="term" value="P:DNA-templated transcription"/>
    <property type="evidence" value="ECO:0007669"/>
    <property type="project" value="TreeGrafter"/>
</dbReference>
<organism evidence="6 7">
    <name type="scientific">Aliiruegeria haliotis</name>
    <dbReference type="NCBI Taxonomy" id="1280846"/>
    <lineage>
        <taxon>Bacteria</taxon>
        <taxon>Pseudomonadati</taxon>
        <taxon>Pseudomonadota</taxon>
        <taxon>Alphaproteobacteria</taxon>
        <taxon>Rhodobacterales</taxon>
        <taxon>Roseobacteraceae</taxon>
        <taxon>Aliiruegeria</taxon>
    </lineage>
</organism>
<dbReference type="EMBL" id="PVTD01000007">
    <property type="protein sequence ID" value="PRY22244.1"/>
    <property type="molecule type" value="Genomic_DNA"/>
</dbReference>
<gene>
    <name evidence="6" type="ORF">CLV78_107168</name>
</gene>
<dbReference type="InterPro" id="IPR058163">
    <property type="entry name" value="LysR-type_TF_proteobact-type"/>
</dbReference>
<keyword evidence="3" id="KW-0238">DNA-binding</keyword>
<evidence type="ECO:0000313" key="6">
    <source>
        <dbReference type="EMBL" id="PRY22244.1"/>
    </source>
</evidence>
<reference evidence="6 7" key="1">
    <citation type="submission" date="2018-03" db="EMBL/GenBank/DDBJ databases">
        <title>Genomic Encyclopedia of Archaeal and Bacterial Type Strains, Phase II (KMG-II): from individual species to whole genera.</title>
        <authorList>
            <person name="Goeker M."/>
        </authorList>
    </citation>
    <scope>NUCLEOTIDE SEQUENCE [LARGE SCALE GENOMIC DNA]</scope>
    <source>
        <strain evidence="6 7">DSM 29328</strain>
    </source>
</reference>
<dbReference type="Gene3D" id="3.40.190.10">
    <property type="entry name" value="Periplasmic binding protein-like II"/>
    <property type="match status" value="2"/>
</dbReference>
<dbReference type="InterPro" id="IPR000847">
    <property type="entry name" value="LysR_HTH_N"/>
</dbReference>
<comment type="similarity">
    <text evidence="1">Belongs to the LysR transcriptional regulatory family.</text>
</comment>
<dbReference type="PANTHER" id="PTHR30537">
    <property type="entry name" value="HTH-TYPE TRANSCRIPTIONAL REGULATOR"/>
    <property type="match status" value="1"/>
</dbReference>
<keyword evidence="2" id="KW-0805">Transcription regulation</keyword>
<evidence type="ECO:0000256" key="1">
    <source>
        <dbReference type="ARBA" id="ARBA00009437"/>
    </source>
</evidence>
<dbReference type="PRINTS" id="PR00039">
    <property type="entry name" value="HTHLYSR"/>
</dbReference>